<feature type="signal peptide" evidence="8">
    <location>
        <begin position="1"/>
        <end position="20"/>
    </location>
</feature>
<dbReference type="Gene3D" id="2.170.130.10">
    <property type="entry name" value="TonB-dependent receptor, plug domain"/>
    <property type="match status" value="1"/>
</dbReference>
<sequence length="1136" mass="125393">MRFGLLQWVFVAFIASVSYAAESTAQSILSKEVSIQLTNGTLKEVLGEIQEKTQAKFVYSSRIQLNDRISIQVKDKKVFQVLDQLLVPRGINYRVINNQIVLSKRKEKNTSVLPELDEKLSQWTAPKDLPLRGRVLASDGSEGLPGVSVVVKGTQRGTTTDGNGGFELLVPDAQTVLVFSFVGYLSQEIVVGNRTELTVTLEADVKALQEVIVVGYGTQKKENLTGAVSTIDAAAIENRPVANVAMALQGLSPGLSITRSTGQPGDEGIGIQIRGATSANGNVDPLLIVDGVTSPGVSLQSLNPNDIESISVLKDAAAAAIYGAQAAGGVILITTKKGTSGKTIFEYSSIVGTDWALNVPERMEVWEELEHNNLARINSGAAAGHTAEKIAIVKEGIMKYRINPNDTTRYEYFGTESIVDQMLRKTSMMQTHNMSARGGTDKLNFLISMGYYDKQGIFKVGPDKNDRYNFRLNLGTQLTKRLSLDSRITYTRQNQEASSVNINGNGALLYNIYRYSSINPLLTPDGRYNATTGASAYAAMDAGGYNNYSRNFFDGVFTARLTDVVKGLSLRAVYGAQYRRGDRELFRRTVQRWHRTAPGDILNTPNAFTVSKDLTQSNNLQFLADYDFKIAEKHSFHLLAGYQWEDSRGEVISTGVTNMVSNDLPALSLGDATTKTNSQSISTFAFQSFFGRFNYNYADRYLVEATFRIDESSRLAPGLRRKSFPSISAGWNIHREAWFAVPLISELKIRGSWGRLGAASGIGLYDYLALINQGTNLVLGSPEVRATYFSQTTVPSSQLSWETIETSNAGLNVGLFKNKIQISADYYVKYNRNMLTALQLPATFGVGTPRINNGELKSWGWETELNYRDRIGDDFSFSFGLNVSDNQNKLLNFAGRRVISAGTVSTLEGYPLNSVWGYLTDGYFQNSDEVKAAAFQDSRTAPGDVRYVDVNGDNRISIGSGSMENHGDLVYLGTTQPRYLFGTNLAVQWKNLDFSAFFQGVGQRRFAPTRQALDPNIASFYQALAIHRNYWTPENPNADFPRPFVGGTHNFLPSDKWVLNGQYVRLKNVQLGYSLPASLLNKVKISRARIYFTGQDILTFSRLGIFKDQFDPEQRDAVAADYPFFATAAVGLNLTF</sequence>
<evidence type="ECO:0000259" key="9">
    <source>
        <dbReference type="SMART" id="SM00965"/>
    </source>
</evidence>
<evidence type="ECO:0000256" key="6">
    <source>
        <dbReference type="ARBA" id="ARBA00023237"/>
    </source>
</evidence>
<dbReference type="GO" id="GO:0009279">
    <property type="term" value="C:cell outer membrane"/>
    <property type="evidence" value="ECO:0007669"/>
    <property type="project" value="UniProtKB-SubCell"/>
</dbReference>
<dbReference type="PROSITE" id="PS52016">
    <property type="entry name" value="TONB_DEPENDENT_REC_3"/>
    <property type="match status" value="1"/>
</dbReference>
<dbReference type="InterPro" id="IPR011662">
    <property type="entry name" value="Secretin/TonB_short_N"/>
</dbReference>
<dbReference type="Gene3D" id="3.55.50.30">
    <property type="match status" value="1"/>
</dbReference>
<comment type="similarity">
    <text evidence="7">Belongs to the TonB-dependent receptor family.</text>
</comment>
<evidence type="ECO:0000256" key="4">
    <source>
        <dbReference type="ARBA" id="ARBA00022692"/>
    </source>
</evidence>
<name>A0A4R4KED4_9BACT</name>
<dbReference type="InterPro" id="IPR039426">
    <property type="entry name" value="TonB-dep_rcpt-like"/>
</dbReference>
<dbReference type="Pfam" id="PF13715">
    <property type="entry name" value="CarbopepD_reg_2"/>
    <property type="match status" value="1"/>
</dbReference>
<keyword evidence="6 7" id="KW-0998">Cell outer membrane</keyword>
<dbReference type="Gene3D" id="2.60.40.1120">
    <property type="entry name" value="Carboxypeptidase-like, regulatory domain"/>
    <property type="match status" value="1"/>
</dbReference>
<proteinExistence type="inferred from homology"/>
<dbReference type="Pfam" id="PF07660">
    <property type="entry name" value="STN"/>
    <property type="match status" value="1"/>
</dbReference>
<keyword evidence="3 7" id="KW-1134">Transmembrane beta strand</keyword>
<dbReference type="InterPro" id="IPR037066">
    <property type="entry name" value="Plug_dom_sf"/>
</dbReference>
<feature type="domain" description="Secretin/TonB short N-terminal" evidence="9">
    <location>
        <begin position="55"/>
        <end position="105"/>
    </location>
</feature>
<dbReference type="OrthoDB" id="9768177at2"/>
<dbReference type="SUPFAM" id="SSF56935">
    <property type="entry name" value="Porins"/>
    <property type="match status" value="1"/>
</dbReference>
<dbReference type="NCBIfam" id="TIGR04056">
    <property type="entry name" value="OMP_RagA_SusC"/>
    <property type="match status" value="1"/>
</dbReference>
<accession>A0A4R4KED4</accession>
<dbReference type="InterPro" id="IPR023997">
    <property type="entry name" value="TonB-dep_OMP_SusC/RagA_CS"/>
</dbReference>
<evidence type="ECO:0000313" key="11">
    <source>
        <dbReference type="Proteomes" id="UP000295706"/>
    </source>
</evidence>
<dbReference type="AlphaFoldDB" id="A0A4R4KED4"/>
<reference evidence="10 11" key="1">
    <citation type="submission" date="2019-02" db="EMBL/GenBank/DDBJ databases">
        <title>Arundinibacter roseus gen. nov., sp. nov., a new member of the family Cytophagaceae.</title>
        <authorList>
            <person name="Szuroczki S."/>
            <person name="Khayer B."/>
            <person name="Sproer C."/>
            <person name="Toumi M."/>
            <person name="Szabo A."/>
            <person name="Felfoldi T."/>
            <person name="Schumann P."/>
            <person name="Toth E."/>
        </authorList>
    </citation>
    <scope>NUCLEOTIDE SEQUENCE [LARGE SCALE GENOMIC DNA]</scope>
    <source>
        <strain evidence="10 11">DMA-k-7a</strain>
    </source>
</reference>
<keyword evidence="11" id="KW-1185">Reference proteome</keyword>
<evidence type="ECO:0000256" key="7">
    <source>
        <dbReference type="PROSITE-ProRule" id="PRU01360"/>
    </source>
</evidence>
<comment type="caution">
    <text evidence="10">The sequence shown here is derived from an EMBL/GenBank/DDBJ whole genome shotgun (WGS) entry which is preliminary data.</text>
</comment>
<keyword evidence="5 7" id="KW-0472">Membrane</keyword>
<evidence type="ECO:0000256" key="8">
    <source>
        <dbReference type="SAM" id="SignalP"/>
    </source>
</evidence>
<evidence type="ECO:0000313" key="10">
    <source>
        <dbReference type="EMBL" id="TDB66093.1"/>
    </source>
</evidence>
<dbReference type="EMBL" id="SMJU01000005">
    <property type="protein sequence ID" value="TDB66093.1"/>
    <property type="molecule type" value="Genomic_DNA"/>
</dbReference>
<dbReference type="SUPFAM" id="SSF49464">
    <property type="entry name" value="Carboxypeptidase regulatory domain-like"/>
    <property type="match status" value="1"/>
</dbReference>
<feature type="chain" id="PRO_5020195529" evidence="8">
    <location>
        <begin position="21"/>
        <end position="1136"/>
    </location>
</feature>
<dbReference type="Proteomes" id="UP000295706">
    <property type="component" value="Unassembled WGS sequence"/>
</dbReference>
<evidence type="ECO:0000256" key="3">
    <source>
        <dbReference type="ARBA" id="ARBA00022452"/>
    </source>
</evidence>
<organism evidence="10 11">
    <name type="scientific">Arundinibacter roseus</name>
    <dbReference type="NCBI Taxonomy" id="2070510"/>
    <lineage>
        <taxon>Bacteria</taxon>
        <taxon>Pseudomonadati</taxon>
        <taxon>Bacteroidota</taxon>
        <taxon>Cytophagia</taxon>
        <taxon>Cytophagales</taxon>
        <taxon>Spirosomataceae</taxon>
        <taxon>Arundinibacter</taxon>
    </lineage>
</organism>
<evidence type="ECO:0000256" key="1">
    <source>
        <dbReference type="ARBA" id="ARBA00004571"/>
    </source>
</evidence>
<dbReference type="SMART" id="SM00965">
    <property type="entry name" value="STN"/>
    <property type="match status" value="1"/>
</dbReference>
<dbReference type="InterPro" id="IPR036942">
    <property type="entry name" value="Beta-barrel_TonB_sf"/>
</dbReference>
<dbReference type="Gene3D" id="2.40.170.20">
    <property type="entry name" value="TonB-dependent receptor, beta-barrel domain"/>
    <property type="match status" value="1"/>
</dbReference>
<keyword evidence="8" id="KW-0732">Signal</keyword>
<evidence type="ECO:0000256" key="5">
    <source>
        <dbReference type="ARBA" id="ARBA00023136"/>
    </source>
</evidence>
<dbReference type="Pfam" id="PF07715">
    <property type="entry name" value="Plug"/>
    <property type="match status" value="1"/>
</dbReference>
<gene>
    <name evidence="10" type="ORF">EZE20_09330</name>
</gene>
<protein>
    <submittedName>
        <fullName evidence="10">SusC/RagA family TonB-linked outer membrane protein</fullName>
    </submittedName>
</protein>
<keyword evidence="2 7" id="KW-0813">Transport</keyword>
<evidence type="ECO:0000256" key="2">
    <source>
        <dbReference type="ARBA" id="ARBA00022448"/>
    </source>
</evidence>
<dbReference type="InterPro" id="IPR012910">
    <property type="entry name" value="Plug_dom"/>
</dbReference>
<dbReference type="InterPro" id="IPR023996">
    <property type="entry name" value="TonB-dep_OMP_SusC/RagA"/>
</dbReference>
<keyword evidence="4 7" id="KW-0812">Transmembrane</keyword>
<dbReference type="NCBIfam" id="TIGR04057">
    <property type="entry name" value="SusC_RagA_signa"/>
    <property type="match status" value="1"/>
</dbReference>
<comment type="subcellular location">
    <subcellularLocation>
        <location evidence="1 7">Cell outer membrane</location>
        <topology evidence="1 7">Multi-pass membrane protein</topology>
    </subcellularLocation>
</comment>
<dbReference type="InterPro" id="IPR008969">
    <property type="entry name" value="CarboxyPept-like_regulatory"/>
</dbReference>